<dbReference type="EMBL" id="ML769844">
    <property type="protein sequence ID" value="KAE9386848.1"/>
    <property type="molecule type" value="Genomic_DNA"/>
</dbReference>
<gene>
    <name evidence="2" type="ORF">BT96DRAFT_506928</name>
</gene>
<proteinExistence type="predicted"/>
<accession>A0A6A4GMQ3</accession>
<sequence>MSSETPLIVTDAPALVDTVMAPPPAEETPVTAAENNEGDKPNEEAAELTDEKAAEKEKDKEVKAPSRRSTRISAKPQTAEVKETPKPKRAPSAKKRAAEEGNDEGKTNKKAS</sequence>
<name>A0A6A4GMQ3_9AGAR</name>
<feature type="region of interest" description="Disordered" evidence="1">
    <location>
        <begin position="1"/>
        <end position="112"/>
    </location>
</feature>
<evidence type="ECO:0000256" key="1">
    <source>
        <dbReference type="SAM" id="MobiDB-lite"/>
    </source>
</evidence>
<dbReference type="AlphaFoldDB" id="A0A6A4GMQ3"/>
<dbReference type="Proteomes" id="UP000799118">
    <property type="component" value="Unassembled WGS sequence"/>
</dbReference>
<evidence type="ECO:0000313" key="2">
    <source>
        <dbReference type="EMBL" id="KAE9386848.1"/>
    </source>
</evidence>
<keyword evidence="3" id="KW-1185">Reference proteome</keyword>
<evidence type="ECO:0000313" key="3">
    <source>
        <dbReference type="Proteomes" id="UP000799118"/>
    </source>
</evidence>
<organism evidence="2 3">
    <name type="scientific">Gymnopus androsaceus JB14</name>
    <dbReference type="NCBI Taxonomy" id="1447944"/>
    <lineage>
        <taxon>Eukaryota</taxon>
        <taxon>Fungi</taxon>
        <taxon>Dikarya</taxon>
        <taxon>Basidiomycota</taxon>
        <taxon>Agaricomycotina</taxon>
        <taxon>Agaricomycetes</taxon>
        <taxon>Agaricomycetidae</taxon>
        <taxon>Agaricales</taxon>
        <taxon>Marasmiineae</taxon>
        <taxon>Omphalotaceae</taxon>
        <taxon>Gymnopus</taxon>
    </lineage>
</organism>
<feature type="compositionally biased region" description="Basic and acidic residues" evidence="1">
    <location>
        <begin position="96"/>
        <end position="112"/>
    </location>
</feature>
<reference evidence="2" key="1">
    <citation type="journal article" date="2019" name="Environ. Microbiol.">
        <title>Fungal ecological strategies reflected in gene transcription - a case study of two litter decomposers.</title>
        <authorList>
            <person name="Barbi F."/>
            <person name="Kohler A."/>
            <person name="Barry K."/>
            <person name="Baskaran P."/>
            <person name="Daum C."/>
            <person name="Fauchery L."/>
            <person name="Ihrmark K."/>
            <person name="Kuo A."/>
            <person name="LaButti K."/>
            <person name="Lipzen A."/>
            <person name="Morin E."/>
            <person name="Grigoriev I.V."/>
            <person name="Henrissat B."/>
            <person name="Lindahl B."/>
            <person name="Martin F."/>
        </authorList>
    </citation>
    <scope>NUCLEOTIDE SEQUENCE</scope>
    <source>
        <strain evidence="2">JB14</strain>
    </source>
</reference>
<feature type="compositionally biased region" description="Basic and acidic residues" evidence="1">
    <location>
        <begin position="37"/>
        <end position="64"/>
    </location>
</feature>
<protein>
    <submittedName>
        <fullName evidence="2">Uncharacterized protein</fullName>
    </submittedName>
</protein>